<keyword evidence="4" id="KW-0808">Transferase</keyword>
<comment type="cofactor">
    <cofactor evidence="1">
        <name>pyridoxal 5'-phosphate</name>
        <dbReference type="ChEBI" id="CHEBI:597326"/>
    </cofactor>
</comment>
<dbReference type="SUPFAM" id="SSF53383">
    <property type="entry name" value="PLP-dependent transferases"/>
    <property type="match status" value="1"/>
</dbReference>
<dbReference type="InterPro" id="IPR015424">
    <property type="entry name" value="PyrdxlP-dep_Trfase"/>
</dbReference>
<comment type="similarity">
    <text evidence="7">Belongs to the class-III pyridoxal-phosphate-dependent aminotransferase family.</text>
</comment>
<evidence type="ECO:0000256" key="5">
    <source>
        <dbReference type="ARBA" id="ARBA00022898"/>
    </source>
</evidence>
<dbReference type="NCBIfam" id="TIGR00707">
    <property type="entry name" value="argD"/>
    <property type="match status" value="1"/>
</dbReference>
<evidence type="ECO:0000256" key="4">
    <source>
        <dbReference type="ARBA" id="ARBA00022679"/>
    </source>
</evidence>
<comment type="pathway">
    <text evidence="6">Amino-acid biosynthesis.</text>
</comment>
<dbReference type="EMBL" id="BAABBN010000004">
    <property type="protein sequence ID" value="GAA3922322.1"/>
    <property type="molecule type" value="Genomic_DNA"/>
</dbReference>
<evidence type="ECO:0000256" key="7">
    <source>
        <dbReference type="RuleBase" id="RU003560"/>
    </source>
</evidence>
<dbReference type="Gene3D" id="3.90.1150.10">
    <property type="entry name" value="Aspartate Aminotransferase, domain 1"/>
    <property type="match status" value="1"/>
</dbReference>
<dbReference type="Proteomes" id="UP001501565">
    <property type="component" value="Unassembled WGS sequence"/>
</dbReference>
<dbReference type="InterPro" id="IPR005814">
    <property type="entry name" value="Aminotrans_3"/>
</dbReference>
<dbReference type="PANTHER" id="PTHR11986">
    <property type="entry name" value="AMINOTRANSFERASE CLASS III"/>
    <property type="match status" value="1"/>
</dbReference>
<gene>
    <name evidence="8" type="ORF">GCM10022277_17900</name>
</gene>
<dbReference type="InterPro" id="IPR050103">
    <property type="entry name" value="Class-III_PLP-dep_AT"/>
</dbReference>
<proteinExistence type="inferred from homology"/>
<evidence type="ECO:0000256" key="1">
    <source>
        <dbReference type="ARBA" id="ARBA00001933"/>
    </source>
</evidence>
<dbReference type="PIRSF" id="PIRSF000521">
    <property type="entry name" value="Transaminase_4ab_Lys_Orn"/>
    <property type="match status" value="1"/>
</dbReference>
<accession>A0ABP7MIJ0</accession>
<dbReference type="InterPro" id="IPR015421">
    <property type="entry name" value="PyrdxlP-dep_Trfase_major"/>
</dbReference>
<dbReference type="PANTHER" id="PTHR11986:SF79">
    <property type="entry name" value="ACETYLORNITHINE AMINOTRANSFERASE, MITOCHONDRIAL"/>
    <property type="match status" value="1"/>
</dbReference>
<evidence type="ECO:0000256" key="6">
    <source>
        <dbReference type="ARBA" id="ARBA00029440"/>
    </source>
</evidence>
<evidence type="ECO:0000256" key="3">
    <source>
        <dbReference type="ARBA" id="ARBA00022605"/>
    </source>
</evidence>
<keyword evidence="2 8" id="KW-0032">Aminotransferase</keyword>
<evidence type="ECO:0000313" key="9">
    <source>
        <dbReference type="Proteomes" id="UP001501565"/>
    </source>
</evidence>
<dbReference type="Pfam" id="PF00202">
    <property type="entry name" value="Aminotran_3"/>
    <property type="match status" value="1"/>
</dbReference>
<dbReference type="InterPro" id="IPR015422">
    <property type="entry name" value="PyrdxlP-dep_Trfase_small"/>
</dbReference>
<evidence type="ECO:0000313" key="8">
    <source>
        <dbReference type="EMBL" id="GAA3922322.1"/>
    </source>
</evidence>
<reference evidence="9" key="1">
    <citation type="journal article" date="2019" name="Int. J. Syst. Evol. Microbiol.">
        <title>The Global Catalogue of Microorganisms (GCM) 10K type strain sequencing project: providing services to taxonomists for standard genome sequencing and annotation.</title>
        <authorList>
            <consortium name="The Broad Institute Genomics Platform"/>
            <consortium name="The Broad Institute Genome Sequencing Center for Infectious Disease"/>
            <person name="Wu L."/>
            <person name="Ma J."/>
        </authorList>
    </citation>
    <scope>NUCLEOTIDE SEQUENCE [LARGE SCALE GENOMIC DNA]</scope>
    <source>
        <strain evidence="9">JCM 17551</strain>
    </source>
</reference>
<dbReference type="InterPro" id="IPR004636">
    <property type="entry name" value="AcOrn/SuccOrn_fam"/>
</dbReference>
<dbReference type="NCBIfam" id="NF002325">
    <property type="entry name" value="PRK01278.1"/>
    <property type="match status" value="1"/>
</dbReference>
<dbReference type="Gene3D" id="3.40.640.10">
    <property type="entry name" value="Type I PLP-dependent aspartate aminotransferase-like (Major domain)"/>
    <property type="match status" value="1"/>
</dbReference>
<name>A0ABP7MIJ0_9GAMM</name>
<dbReference type="InterPro" id="IPR049704">
    <property type="entry name" value="Aminotrans_3_PPA_site"/>
</dbReference>
<organism evidence="8 9">
    <name type="scientific">Litoribacillus peritrichatus</name>
    <dbReference type="NCBI Taxonomy" id="718191"/>
    <lineage>
        <taxon>Bacteria</taxon>
        <taxon>Pseudomonadati</taxon>
        <taxon>Pseudomonadota</taxon>
        <taxon>Gammaproteobacteria</taxon>
        <taxon>Oceanospirillales</taxon>
        <taxon>Oceanospirillaceae</taxon>
        <taxon>Litoribacillus</taxon>
    </lineage>
</organism>
<sequence>MPESALMNTYGRLPIQFHRGDRIWLYDDQERKYLDTTSSIAVCGLGHNHPAVTSAIQQQVTTLCYTSNHYQSPYQEQLATVLTGISNTDQAFFCNSGAEANETAIKLARLHGRRMGLEHPSIIVMNSACHGRTIATLTASGQRASQAGFEPLSPGFIRAPFNDLHAIEQIAKSNHNVSAVLIEPIQGEAGIHLPDESYLAELRKICDEHGWLLMFDEVQTGNGRTGSYFYAQKANIQPDVITTAKGLGNGFPIGVCLAKEQTAELFTPGSHSSTFGGNPMACAAALAVIETIQTHKLCERASILGNLILDSLHEELTGSHYIKNIRGCGLMIGIELTEPCPELVAIAKATGLLINITGNQQVIRLLPPLIMSNQEASKMTNKLIKLIKIYMGDERSAPRRPH</sequence>
<comment type="caution">
    <text evidence="8">The sequence shown here is derived from an EMBL/GenBank/DDBJ whole genome shotgun (WGS) entry which is preliminary data.</text>
</comment>
<keyword evidence="5 7" id="KW-0663">Pyridoxal phosphate</keyword>
<dbReference type="PROSITE" id="PS00600">
    <property type="entry name" value="AA_TRANSFER_CLASS_3"/>
    <property type="match status" value="1"/>
</dbReference>
<dbReference type="GO" id="GO:0008483">
    <property type="term" value="F:transaminase activity"/>
    <property type="evidence" value="ECO:0007669"/>
    <property type="project" value="UniProtKB-KW"/>
</dbReference>
<dbReference type="CDD" id="cd00610">
    <property type="entry name" value="OAT_like"/>
    <property type="match status" value="1"/>
</dbReference>
<dbReference type="RefSeq" id="WP_344797653.1">
    <property type="nucleotide sequence ID" value="NZ_BAABBN010000004.1"/>
</dbReference>
<evidence type="ECO:0000256" key="2">
    <source>
        <dbReference type="ARBA" id="ARBA00022576"/>
    </source>
</evidence>
<keyword evidence="9" id="KW-1185">Reference proteome</keyword>
<protein>
    <submittedName>
        <fullName evidence="8">Aspartate aminotransferase family protein</fullName>
    </submittedName>
</protein>
<keyword evidence="3" id="KW-0028">Amino-acid biosynthesis</keyword>